<keyword evidence="3" id="KW-1185">Reference proteome</keyword>
<name>A0A0L6VFM0_9BASI</name>
<gene>
    <name evidence="2" type="ORF">VP01_1703g4</name>
</gene>
<evidence type="ECO:0000313" key="3">
    <source>
        <dbReference type="Proteomes" id="UP000037035"/>
    </source>
</evidence>
<organism evidence="2 3">
    <name type="scientific">Puccinia sorghi</name>
    <dbReference type="NCBI Taxonomy" id="27349"/>
    <lineage>
        <taxon>Eukaryota</taxon>
        <taxon>Fungi</taxon>
        <taxon>Dikarya</taxon>
        <taxon>Basidiomycota</taxon>
        <taxon>Pucciniomycotina</taxon>
        <taxon>Pucciniomycetes</taxon>
        <taxon>Pucciniales</taxon>
        <taxon>Pucciniaceae</taxon>
        <taxon>Puccinia</taxon>
    </lineage>
</organism>
<evidence type="ECO:0000313" key="2">
    <source>
        <dbReference type="EMBL" id="KNZ59558.1"/>
    </source>
</evidence>
<accession>A0A0L6VFM0</accession>
<dbReference type="EMBL" id="LAVV01006508">
    <property type="protein sequence ID" value="KNZ59558.1"/>
    <property type="molecule type" value="Genomic_DNA"/>
</dbReference>
<evidence type="ECO:0000256" key="1">
    <source>
        <dbReference type="SAM" id="MobiDB-lite"/>
    </source>
</evidence>
<sequence length="393" mass="44635">MDGRIVETKHVDFLDFEQPKSASSDEDLDSIFDAEQEESVVDEGEEVVLESHMEDISSDNDKGHEEGDSSEEDDSEVAISLISTEKWTSAVDEELDNIKHHEVWDNIIEDDAIKLSQEKLINKGLEMLGMTDCRPVNTPLLVGIQLSEASNEELEEFQKLGVNYRSLTGILNYLSCRTRPDLAPGVSILSSYYNSPGINHWREVQHVWKYLKGSKELRLTLRPSKTNNREGLEYYTDATWADDLSTRLSRSGSICFWKNCPIAWNSKKQKNITLSSTEAEMNALADGAQENQWIKFAAEELWNEKFKPTTFKIDNQGLAEKIKHFGSNSKTKHLDIKAKWLRYLNKKNEIVVQLIPSEDMIADSLTKASSSKSLRRLQERCFLVHFSSSSGGC</sequence>
<dbReference type="Proteomes" id="UP000037035">
    <property type="component" value="Unassembled WGS sequence"/>
</dbReference>
<dbReference type="AlphaFoldDB" id="A0A0L6VFM0"/>
<dbReference type="OrthoDB" id="4362974at2759"/>
<feature type="region of interest" description="Disordered" evidence="1">
    <location>
        <begin position="16"/>
        <end position="76"/>
    </location>
</feature>
<dbReference type="PANTHER" id="PTHR11439">
    <property type="entry name" value="GAG-POL-RELATED RETROTRANSPOSON"/>
    <property type="match status" value="1"/>
</dbReference>
<feature type="compositionally biased region" description="Basic and acidic residues" evidence="1">
    <location>
        <begin position="49"/>
        <end position="67"/>
    </location>
</feature>
<feature type="compositionally biased region" description="Acidic residues" evidence="1">
    <location>
        <begin position="24"/>
        <end position="48"/>
    </location>
</feature>
<reference evidence="2 3" key="1">
    <citation type="submission" date="2015-08" db="EMBL/GenBank/DDBJ databases">
        <title>Next Generation Sequencing and Analysis of the Genome of Puccinia sorghi L Schw, the Causal Agent of Maize Common Rust.</title>
        <authorList>
            <person name="Rochi L."/>
            <person name="Burguener G."/>
            <person name="Darino M."/>
            <person name="Turjanski A."/>
            <person name="Kreff E."/>
            <person name="Dieguez M.J."/>
            <person name="Sacco F."/>
        </authorList>
    </citation>
    <scope>NUCLEOTIDE SEQUENCE [LARGE SCALE GENOMIC DNA]</scope>
    <source>
        <strain evidence="2 3">RO10H11247</strain>
    </source>
</reference>
<proteinExistence type="predicted"/>
<dbReference type="VEuPathDB" id="FungiDB:VP01_1703g4"/>
<dbReference type="CDD" id="cd09272">
    <property type="entry name" value="RNase_HI_RT_Ty1"/>
    <property type="match status" value="1"/>
</dbReference>
<protein>
    <recommendedName>
        <fullName evidence="4">Reverse transcriptase Ty1/copia-type domain-containing protein</fullName>
    </recommendedName>
</protein>
<evidence type="ECO:0008006" key="4">
    <source>
        <dbReference type="Google" id="ProtNLM"/>
    </source>
</evidence>
<dbReference type="PANTHER" id="PTHR11439:SF483">
    <property type="entry name" value="PEPTIDE SYNTHASE GLIP-LIKE, PUTATIVE (AFU_ORTHOLOGUE AFUA_3G12920)-RELATED"/>
    <property type="match status" value="1"/>
</dbReference>
<comment type="caution">
    <text evidence="2">The sequence shown here is derived from an EMBL/GenBank/DDBJ whole genome shotgun (WGS) entry which is preliminary data.</text>
</comment>